<reference evidence="3 4" key="1">
    <citation type="submission" date="2020-08" db="EMBL/GenBank/DDBJ databases">
        <title>Novel species in genus Aeromicrobium.</title>
        <authorList>
            <person name="Zhang G."/>
        </authorList>
    </citation>
    <scope>NUCLEOTIDE SEQUENCE [LARGE SCALE GENOMIC DNA]</scope>
    <source>
        <strain evidence="4">zg-629</strain>
    </source>
</reference>
<dbReference type="InterPro" id="IPR001482">
    <property type="entry name" value="T2SS/T4SS_dom"/>
</dbReference>
<evidence type="ECO:0000259" key="2">
    <source>
        <dbReference type="Pfam" id="PF00437"/>
    </source>
</evidence>
<dbReference type="EMBL" id="CP060587">
    <property type="protein sequence ID" value="QNL93864.1"/>
    <property type="molecule type" value="Genomic_DNA"/>
</dbReference>
<dbReference type="CDD" id="cd01130">
    <property type="entry name" value="VirB11-like_ATPase"/>
    <property type="match status" value="1"/>
</dbReference>
<comment type="similarity">
    <text evidence="1">Belongs to the GSP E family.</text>
</comment>
<evidence type="ECO:0000256" key="1">
    <source>
        <dbReference type="ARBA" id="ARBA00006611"/>
    </source>
</evidence>
<dbReference type="Proteomes" id="UP000515871">
    <property type="component" value="Chromosome"/>
</dbReference>
<keyword evidence="4" id="KW-1185">Reference proteome</keyword>
<dbReference type="Gene3D" id="3.30.450.380">
    <property type="match status" value="1"/>
</dbReference>
<dbReference type="InterPro" id="IPR050921">
    <property type="entry name" value="T4SS_GSP_E_ATPase"/>
</dbReference>
<dbReference type="PANTHER" id="PTHR30486:SF6">
    <property type="entry name" value="TYPE IV PILUS RETRACTATION ATPASE PILT"/>
    <property type="match status" value="1"/>
</dbReference>
<dbReference type="RefSeq" id="WP_154596659.1">
    <property type="nucleotide sequence ID" value="NZ_CP060587.1"/>
</dbReference>
<dbReference type="SUPFAM" id="SSF52540">
    <property type="entry name" value="P-loop containing nucleoside triphosphate hydrolases"/>
    <property type="match status" value="1"/>
</dbReference>
<protein>
    <submittedName>
        <fullName evidence="3">CpaF family protein</fullName>
    </submittedName>
</protein>
<dbReference type="Gene3D" id="3.40.50.300">
    <property type="entry name" value="P-loop containing nucleotide triphosphate hydrolases"/>
    <property type="match status" value="1"/>
</dbReference>
<dbReference type="InterPro" id="IPR027417">
    <property type="entry name" value="P-loop_NTPase"/>
</dbReference>
<evidence type="ECO:0000313" key="3">
    <source>
        <dbReference type="EMBL" id="QNL93864.1"/>
    </source>
</evidence>
<accession>A0ABX6STX6</accession>
<evidence type="ECO:0000313" key="4">
    <source>
        <dbReference type="Proteomes" id="UP000515871"/>
    </source>
</evidence>
<proteinExistence type="inferred from homology"/>
<gene>
    <name evidence="3" type="ORF">H9L21_12265</name>
</gene>
<organism evidence="3 4">
    <name type="scientific">Aeromicrobium senzhongii</name>
    <dbReference type="NCBI Taxonomy" id="2663859"/>
    <lineage>
        <taxon>Bacteria</taxon>
        <taxon>Bacillati</taxon>
        <taxon>Actinomycetota</taxon>
        <taxon>Actinomycetes</taxon>
        <taxon>Propionibacteriales</taxon>
        <taxon>Nocardioidaceae</taxon>
        <taxon>Aeromicrobium</taxon>
    </lineage>
</organism>
<feature type="domain" description="Bacterial type II secretion system protein E" evidence="2">
    <location>
        <begin position="65"/>
        <end position="335"/>
    </location>
</feature>
<sequence length="403" mass="43658">MEVLADRVRALVRERRIDPRTDVDAVRRAASDAVAEHEQRSLTGAVRALDEPDHVVGQLVADLVGFGPLQRFLDDPEIEELWINQPERVFVARDGRHELTSVMLTTEQVRELVERMLSSSGRRLDLSQPFVDAMLPGGHRLHVVLDGITRGFTAVNIRKFVARAAGLDDLVTLGTLDERAASFLKSCVLAGLNIVVSGGTQAGKTTLLNCLAGSIPGTQRLVSVEEVFELKTSHPDWVAMQTRQAGLEGTGEITLRMLVKEALRMRPNRIIVGEVRAEEALDLLLALNSGLPGMASIHANSAKQALVKLCTLPLLAGENVSAGFVVPTVATAVDIVVHTAIDASGRRAVREIVATTGRAENGIIEAEPIFVRRAGILVRGPGTPQRREAFEAAGIDSESLWER</sequence>
<dbReference type="PANTHER" id="PTHR30486">
    <property type="entry name" value="TWITCHING MOTILITY PROTEIN PILT"/>
    <property type="match status" value="1"/>
</dbReference>
<name>A0ABX6STX6_9ACTN</name>
<dbReference type="Pfam" id="PF00437">
    <property type="entry name" value="T2SSE"/>
    <property type="match status" value="1"/>
</dbReference>